<keyword evidence="1" id="KW-0812">Transmembrane</keyword>
<evidence type="ECO:0000313" key="3">
    <source>
        <dbReference type="Proteomes" id="UP001138802"/>
    </source>
</evidence>
<gene>
    <name evidence="2" type="ORF">CKO25_14640</name>
</gene>
<organism evidence="2 3">
    <name type="scientific">Thiocapsa imhoffii</name>
    <dbReference type="NCBI Taxonomy" id="382777"/>
    <lineage>
        <taxon>Bacteria</taxon>
        <taxon>Pseudomonadati</taxon>
        <taxon>Pseudomonadota</taxon>
        <taxon>Gammaproteobacteria</taxon>
        <taxon>Chromatiales</taxon>
        <taxon>Chromatiaceae</taxon>
        <taxon>Thiocapsa</taxon>
    </lineage>
</organism>
<keyword evidence="1" id="KW-0472">Membrane</keyword>
<keyword evidence="3" id="KW-1185">Reference proteome</keyword>
<dbReference type="EMBL" id="NRSD01000016">
    <property type="protein sequence ID" value="MBK1645866.1"/>
    <property type="molecule type" value="Genomic_DNA"/>
</dbReference>
<dbReference type="AlphaFoldDB" id="A0A9X0WJV9"/>
<accession>A0A9X0WJV9</accession>
<reference evidence="2 3" key="1">
    <citation type="journal article" date="2020" name="Microorganisms">
        <title>Osmotic Adaptation and Compatible Solute Biosynthesis of Phototrophic Bacteria as Revealed from Genome Analyses.</title>
        <authorList>
            <person name="Imhoff J.F."/>
            <person name="Rahn T."/>
            <person name="Kunzel S."/>
            <person name="Keller A."/>
            <person name="Neulinger S.C."/>
        </authorList>
    </citation>
    <scope>NUCLEOTIDE SEQUENCE [LARGE SCALE GENOMIC DNA]</scope>
    <source>
        <strain evidence="2 3">DSM 21303</strain>
    </source>
</reference>
<evidence type="ECO:0000256" key="1">
    <source>
        <dbReference type="SAM" id="Phobius"/>
    </source>
</evidence>
<protein>
    <submittedName>
        <fullName evidence="2">Uncharacterized protein</fullName>
    </submittedName>
</protein>
<sequence>MRYVPLVTGALLGIAQFLPEVSRGRLRLAMHLPIPLGALMVGHLSTAYDAYEQAMPGLVLLTVLIAPAALLAAARFRDGAVS</sequence>
<comment type="caution">
    <text evidence="2">The sequence shown here is derived from an EMBL/GenBank/DDBJ whole genome shotgun (WGS) entry which is preliminary data.</text>
</comment>
<feature type="transmembrane region" description="Helical" evidence="1">
    <location>
        <begin position="54"/>
        <end position="74"/>
    </location>
</feature>
<dbReference type="RefSeq" id="WP_200388674.1">
    <property type="nucleotide sequence ID" value="NZ_NRSD01000016.1"/>
</dbReference>
<keyword evidence="1" id="KW-1133">Transmembrane helix</keyword>
<name>A0A9X0WJV9_9GAMM</name>
<dbReference type="Proteomes" id="UP001138802">
    <property type="component" value="Unassembled WGS sequence"/>
</dbReference>
<proteinExistence type="predicted"/>
<evidence type="ECO:0000313" key="2">
    <source>
        <dbReference type="EMBL" id="MBK1645866.1"/>
    </source>
</evidence>